<dbReference type="InterPro" id="IPR011249">
    <property type="entry name" value="Metalloenz_LuxS/M16"/>
</dbReference>
<dbReference type="PROSITE" id="PS00143">
    <property type="entry name" value="INSULINASE"/>
    <property type="match status" value="1"/>
</dbReference>
<dbReference type="GO" id="GO:0006508">
    <property type="term" value="P:proteolysis"/>
    <property type="evidence" value="ECO:0007669"/>
    <property type="project" value="InterPro"/>
</dbReference>
<dbReference type="EMBL" id="DMZY01000184">
    <property type="protein sequence ID" value="HAV92767.1"/>
    <property type="molecule type" value="Genomic_DNA"/>
</dbReference>
<reference evidence="5 6" key="1">
    <citation type="journal article" date="2018" name="Nat. Biotechnol.">
        <title>A standardized bacterial taxonomy based on genome phylogeny substantially revises the tree of life.</title>
        <authorList>
            <person name="Parks D.H."/>
            <person name="Chuvochina M."/>
            <person name="Waite D.W."/>
            <person name="Rinke C."/>
            <person name="Skarshewski A."/>
            <person name="Chaumeil P.A."/>
            <person name="Hugenholtz P."/>
        </authorList>
    </citation>
    <scope>NUCLEOTIDE SEQUENCE [LARGE SCALE GENOMIC DNA]</scope>
    <source>
        <strain evidence="5">UBA9956</strain>
    </source>
</reference>
<comment type="caution">
    <text evidence="5">The sequence shown here is derived from an EMBL/GenBank/DDBJ whole genome shotgun (WGS) entry which is preliminary data.</text>
</comment>
<proteinExistence type="inferred from homology"/>
<dbReference type="InterPro" id="IPR011765">
    <property type="entry name" value="Pept_M16_N"/>
</dbReference>
<dbReference type="GO" id="GO:0004222">
    <property type="term" value="F:metalloendopeptidase activity"/>
    <property type="evidence" value="ECO:0007669"/>
    <property type="project" value="InterPro"/>
</dbReference>
<dbReference type="Proteomes" id="UP000264062">
    <property type="component" value="Unassembled WGS sequence"/>
</dbReference>
<dbReference type="AlphaFoldDB" id="A0A350HB51"/>
<protein>
    <recommendedName>
        <fullName evidence="7">Insulinase family protein</fullName>
    </recommendedName>
</protein>
<accession>A0A350HB51</accession>
<dbReference type="Gene3D" id="3.30.830.10">
    <property type="entry name" value="Metalloenzyme, LuxS/M16 peptidase-like"/>
    <property type="match status" value="2"/>
</dbReference>
<evidence type="ECO:0000259" key="4">
    <source>
        <dbReference type="Pfam" id="PF05193"/>
    </source>
</evidence>
<dbReference type="InterPro" id="IPR050361">
    <property type="entry name" value="MPP/UQCRC_Complex"/>
</dbReference>
<evidence type="ECO:0008006" key="7">
    <source>
        <dbReference type="Google" id="ProtNLM"/>
    </source>
</evidence>
<evidence type="ECO:0000256" key="2">
    <source>
        <dbReference type="RuleBase" id="RU004447"/>
    </source>
</evidence>
<evidence type="ECO:0000259" key="3">
    <source>
        <dbReference type="Pfam" id="PF00675"/>
    </source>
</evidence>
<gene>
    <name evidence="5" type="ORF">DCW38_06260</name>
</gene>
<evidence type="ECO:0000313" key="6">
    <source>
        <dbReference type="Proteomes" id="UP000264062"/>
    </source>
</evidence>
<name>A0A350HB51_UNCW3</name>
<dbReference type="InterPro" id="IPR007863">
    <property type="entry name" value="Peptidase_M16_C"/>
</dbReference>
<evidence type="ECO:0000313" key="5">
    <source>
        <dbReference type="EMBL" id="HAV92767.1"/>
    </source>
</evidence>
<dbReference type="InterPro" id="IPR001431">
    <property type="entry name" value="Pept_M16_Zn_BS"/>
</dbReference>
<feature type="domain" description="Peptidase M16 N-terminal" evidence="3">
    <location>
        <begin position="38"/>
        <end position="171"/>
    </location>
</feature>
<dbReference type="Pfam" id="PF05193">
    <property type="entry name" value="Peptidase_M16_C"/>
    <property type="match status" value="1"/>
</dbReference>
<dbReference type="GO" id="GO:0046872">
    <property type="term" value="F:metal ion binding"/>
    <property type="evidence" value="ECO:0007669"/>
    <property type="project" value="InterPro"/>
</dbReference>
<dbReference type="PANTHER" id="PTHR11851:SF49">
    <property type="entry name" value="MITOCHONDRIAL-PROCESSING PEPTIDASE SUBUNIT ALPHA"/>
    <property type="match status" value="1"/>
</dbReference>
<feature type="domain" description="Peptidase M16 C-terminal" evidence="4">
    <location>
        <begin position="178"/>
        <end position="352"/>
    </location>
</feature>
<dbReference type="Pfam" id="PF00675">
    <property type="entry name" value="Peptidase_M16"/>
    <property type="match status" value="1"/>
</dbReference>
<dbReference type="PANTHER" id="PTHR11851">
    <property type="entry name" value="METALLOPROTEASE"/>
    <property type="match status" value="1"/>
</dbReference>
<evidence type="ECO:0000256" key="1">
    <source>
        <dbReference type="ARBA" id="ARBA00007261"/>
    </source>
</evidence>
<dbReference type="SUPFAM" id="SSF63411">
    <property type="entry name" value="LuxS/MPP-like metallohydrolase"/>
    <property type="match status" value="2"/>
</dbReference>
<comment type="similarity">
    <text evidence="1 2">Belongs to the peptidase M16 family.</text>
</comment>
<sequence>MMKETRIAKIPQKISRTTLRNGSLMIGEEIEYLHSFIFGIYVKTGSDNEPVQHNGISHMVEHLLFKGTKKRSAEKAALDIESLGGMMNAYTARDHTCFYVKSMPKNFPKIFKIIQEMIYQPLIDAKELEKEKNVILEELKSALDDPEDLAFQNLNQIIFEGSRFEKSIIGTEESVKKLSKKTVDDYIDKYYTNKNMFYSYAGPMKYEDASVIFNDENRRAGGALTASGKKILFHKSKFKYEFKESLQQFHVVMGVKSGGFTSKDRYALMMLISILGAGMSSRLFRILREKNGLVYTVYSFTESFNEAGTTGIYFACNEKNINKTLKMIDIQLNRIKENGVSRAEIEKVKNQLLTNLAMNYDSLSGRMSLIARSILYNDKLIGFDDILAEFEKITQEEIQEAALRYFDFDSFNFSIVGSKEKFKL</sequence>
<organism evidence="5 6">
    <name type="scientific">candidate division WOR-3 bacterium</name>
    <dbReference type="NCBI Taxonomy" id="2052148"/>
    <lineage>
        <taxon>Bacteria</taxon>
        <taxon>Bacteria division WOR-3</taxon>
    </lineage>
</organism>